<dbReference type="Gene3D" id="3.90.1150.10">
    <property type="entry name" value="Aspartate Aminotransferase, domain 1"/>
    <property type="match status" value="1"/>
</dbReference>
<dbReference type="AlphaFoldDB" id="A0A934NGE9"/>
<comment type="similarity">
    <text evidence="2">Belongs to the threonine aldolase family.</text>
</comment>
<evidence type="ECO:0000256" key="5">
    <source>
        <dbReference type="PIRSR" id="PIRSR017617-1"/>
    </source>
</evidence>
<dbReference type="Proteomes" id="UP000614410">
    <property type="component" value="Unassembled WGS sequence"/>
</dbReference>
<dbReference type="GO" id="GO:0006545">
    <property type="term" value="P:glycine biosynthetic process"/>
    <property type="evidence" value="ECO:0007669"/>
    <property type="project" value="TreeGrafter"/>
</dbReference>
<dbReference type="FunFam" id="3.40.640.10:FF:000030">
    <property type="entry name" value="Low-specificity L-threonine aldolase"/>
    <property type="match status" value="1"/>
</dbReference>
<gene>
    <name evidence="7" type="ORF">JF887_10755</name>
</gene>
<dbReference type="PIRSF" id="PIRSF017617">
    <property type="entry name" value="Thr_aldolase"/>
    <property type="match status" value="1"/>
</dbReference>
<dbReference type="GO" id="GO:0008483">
    <property type="term" value="F:transaminase activity"/>
    <property type="evidence" value="ECO:0007669"/>
    <property type="project" value="UniProtKB-KW"/>
</dbReference>
<evidence type="ECO:0000256" key="3">
    <source>
        <dbReference type="ARBA" id="ARBA00022898"/>
    </source>
</evidence>
<dbReference type="Gene3D" id="3.40.640.10">
    <property type="entry name" value="Type I PLP-dependent aspartate aminotransferase-like (Major domain)"/>
    <property type="match status" value="1"/>
</dbReference>
<keyword evidence="3" id="KW-0663">Pyridoxal phosphate</keyword>
<dbReference type="InterPro" id="IPR023603">
    <property type="entry name" value="Low_specificity_L-TA-like"/>
</dbReference>
<reference evidence="7 8" key="1">
    <citation type="submission" date="2020-10" db="EMBL/GenBank/DDBJ databases">
        <title>Ca. Dormibacterota MAGs.</title>
        <authorList>
            <person name="Montgomery K."/>
        </authorList>
    </citation>
    <scope>NUCLEOTIDE SEQUENCE [LARGE SCALE GENOMIC DNA]</scope>
    <source>
        <strain evidence="7">Mitchell_Peninsula_5</strain>
    </source>
</reference>
<dbReference type="GO" id="GO:0005829">
    <property type="term" value="C:cytosol"/>
    <property type="evidence" value="ECO:0007669"/>
    <property type="project" value="TreeGrafter"/>
</dbReference>
<protein>
    <submittedName>
        <fullName evidence="7">DegT/DnrJ/EryC1/StrS family aminotransferase</fullName>
    </submittedName>
</protein>
<evidence type="ECO:0000256" key="1">
    <source>
        <dbReference type="ARBA" id="ARBA00001933"/>
    </source>
</evidence>
<dbReference type="EMBL" id="JAEKNN010000053">
    <property type="protein sequence ID" value="MBJ7609890.1"/>
    <property type="molecule type" value="Genomic_DNA"/>
</dbReference>
<dbReference type="PANTHER" id="PTHR48097">
    <property type="entry name" value="L-THREONINE ALDOLASE-RELATED"/>
    <property type="match status" value="1"/>
</dbReference>
<evidence type="ECO:0000313" key="7">
    <source>
        <dbReference type="EMBL" id="MBJ7609890.1"/>
    </source>
</evidence>
<dbReference type="PANTHER" id="PTHR48097:SF9">
    <property type="entry name" value="L-THREONINE ALDOLASE"/>
    <property type="match status" value="1"/>
</dbReference>
<organism evidence="7 8">
    <name type="scientific">Candidatus Amunia macphersoniae</name>
    <dbReference type="NCBI Taxonomy" id="3127014"/>
    <lineage>
        <taxon>Bacteria</taxon>
        <taxon>Bacillati</taxon>
        <taxon>Candidatus Dormiibacterota</taxon>
        <taxon>Candidatus Dormibacteria</taxon>
        <taxon>Candidatus Aeolococcales</taxon>
        <taxon>Candidatus Aeolococcaceae</taxon>
        <taxon>Candidatus Amunia</taxon>
    </lineage>
</organism>
<comment type="caution">
    <text evidence="7">The sequence shown here is derived from an EMBL/GenBank/DDBJ whole genome shotgun (WGS) entry which is preliminary data.</text>
</comment>
<evidence type="ECO:0000313" key="8">
    <source>
        <dbReference type="Proteomes" id="UP000614410"/>
    </source>
</evidence>
<evidence type="ECO:0000259" key="6">
    <source>
        <dbReference type="Pfam" id="PF01212"/>
    </source>
</evidence>
<dbReference type="InterPro" id="IPR001597">
    <property type="entry name" value="ArAA_b-elim_lyase/Thr_aldolase"/>
</dbReference>
<dbReference type="InterPro" id="IPR015424">
    <property type="entry name" value="PyrdxlP-dep_Trfase"/>
</dbReference>
<dbReference type="InterPro" id="IPR015422">
    <property type="entry name" value="PyrdxlP-dep_Trfase_small"/>
</dbReference>
<keyword evidence="4" id="KW-0456">Lyase</keyword>
<evidence type="ECO:0000256" key="2">
    <source>
        <dbReference type="ARBA" id="ARBA00006966"/>
    </source>
</evidence>
<dbReference type="GO" id="GO:0006567">
    <property type="term" value="P:L-threonine catabolic process"/>
    <property type="evidence" value="ECO:0007669"/>
    <property type="project" value="TreeGrafter"/>
</dbReference>
<keyword evidence="7" id="KW-0808">Transferase</keyword>
<dbReference type="SUPFAM" id="SSF53383">
    <property type="entry name" value="PLP-dependent transferases"/>
    <property type="match status" value="1"/>
</dbReference>
<sequence>MSQASSAPVDLRSDTFTTPDAAMRRVMAEAEVGDDVWGEDPSVHRLEEEMARRLGKESAVFVPSGTMGNLSALAAQTVPGDEVIVDSQSHMVLNEAGGAGAVAGVMLHTIEAPGGVPSPQQVTAALREANIHHPVSRLLWLENTHGNRAATAASVEAMGAAASAAHAGGIRVHCDGARLFNAAIALEVDAASLVQGCDTVSVCLSKGLGAPVGSVVSGDAGCIDGVRLWRKRLGGGMRQAGILAAAGSYALQHNVQRLADDHANAAMLAAELRATPGVTVVAVPVPTNMVMFDTPMPGVEATRAAAMHGVLLSPVGQFRLRCVTHKDVDTAAVRRAAGALSALFGGMVAAAR</sequence>
<feature type="domain" description="Aromatic amino acid beta-eliminating lyase/threonine aldolase" evidence="6">
    <location>
        <begin position="10"/>
        <end position="293"/>
    </location>
</feature>
<dbReference type="GO" id="GO:0008732">
    <property type="term" value="F:L-allo-threonine aldolase activity"/>
    <property type="evidence" value="ECO:0007669"/>
    <property type="project" value="TreeGrafter"/>
</dbReference>
<evidence type="ECO:0000256" key="4">
    <source>
        <dbReference type="ARBA" id="ARBA00023239"/>
    </source>
</evidence>
<dbReference type="NCBIfam" id="NF041359">
    <property type="entry name" value="GntG_guanitoxin"/>
    <property type="match status" value="1"/>
</dbReference>
<dbReference type="InterPro" id="IPR015421">
    <property type="entry name" value="PyrdxlP-dep_Trfase_major"/>
</dbReference>
<keyword evidence="7" id="KW-0032">Aminotransferase</keyword>
<feature type="modified residue" description="N6-(pyridoxal phosphate)lysine" evidence="5">
    <location>
        <position position="206"/>
    </location>
</feature>
<accession>A0A934NGE9</accession>
<name>A0A934NGE9_9BACT</name>
<proteinExistence type="inferred from homology"/>
<dbReference type="Pfam" id="PF01212">
    <property type="entry name" value="Beta_elim_lyase"/>
    <property type="match status" value="1"/>
</dbReference>
<comment type="cofactor">
    <cofactor evidence="1">
        <name>pyridoxal 5'-phosphate</name>
        <dbReference type="ChEBI" id="CHEBI:597326"/>
    </cofactor>
</comment>